<evidence type="ECO:0000256" key="1">
    <source>
        <dbReference type="SAM" id="Phobius"/>
    </source>
</evidence>
<feature type="transmembrane region" description="Helical" evidence="1">
    <location>
        <begin position="51"/>
        <end position="72"/>
    </location>
</feature>
<gene>
    <name evidence="2" type="ORF">IQ260_28440</name>
</gene>
<comment type="caution">
    <text evidence="2">The sequence shown here is derived from an EMBL/GenBank/DDBJ whole genome shotgun (WGS) entry which is preliminary data.</text>
</comment>
<keyword evidence="1" id="KW-0472">Membrane</keyword>
<evidence type="ECO:0000313" key="2">
    <source>
        <dbReference type="EMBL" id="MBE9070575.1"/>
    </source>
</evidence>
<keyword evidence="1" id="KW-0812">Transmembrane</keyword>
<dbReference type="Proteomes" id="UP000615026">
    <property type="component" value="Unassembled WGS sequence"/>
</dbReference>
<evidence type="ECO:0000313" key="3">
    <source>
        <dbReference type="Proteomes" id="UP000615026"/>
    </source>
</evidence>
<sequence>MKRTSRHMPFFHLLGRTSQMFFIALFCFLVACLLIRFITNDSLAVILLTETIPWFAKGALTIGCGFSIVSILEAIRP</sequence>
<accession>A0A928ZZX1</accession>
<name>A0A928ZZX1_LEPEC</name>
<keyword evidence="1" id="KW-1133">Transmembrane helix</keyword>
<proteinExistence type="predicted"/>
<dbReference type="RefSeq" id="WP_193996434.1">
    <property type="nucleotide sequence ID" value="NZ_JADEXP010000466.1"/>
</dbReference>
<reference evidence="2" key="1">
    <citation type="submission" date="2020-10" db="EMBL/GenBank/DDBJ databases">
        <authorList>
            <person name="Castelo-Branco R."/>
            <person name="Eusebio N."/>
            <person name="Adriana R."/>
            <person name="Vieira A."/>
            <person name="Brugerolle De Fraissinette N."/>
            <person name="Rezende De Castro R."/>
            <person name="Schneider M.P."/>
            <person name="Vasconcelos V."/>
            <person name="Leao P.N."/>
        </authorList>
    </citation>
    <scope>NUCLEOTIDE SEQUENCE</scope>
    <source>
        <strain evidence="2">LEGE 11479</strain>
    </source>
</reference>
<keyword evidence="3" id="KW-1185">Reference proteome</keyword>
<feature type="transmembrane region" description="Helical" evidence="1">
    <location>
        <begin position="21"/>
        <end position="39"/>
    </location>
</feature>
<organism evidence="2 3">
    <name type="scientific">Leptolyngbya cf. ectocarpi LEGE 11479</name>
    <dbReference type="NCBI Taxonomy" id="1828722"/>
    <lineage>
        <taxon>Bacteria</taxon>
        <taxon>Bacillati</taxon>
        <taxon>Cyanobacteriota</taxon>
        <taxon>Cyanophyceae</taxon>
        <taxon>Leptolyngbyales</taxon>
        <taxon>Leptolyngbyaceae</taxon>
        <taxon>Leptolyngbya group</taxon>
        <taxon>Leptolyngbya</taxon>
    </lineage>
</organism>
<protein>
    <submittedName>
        <fullName evidence="2">Uncharacterized protein</fullName>
    </submittedName>
</protein>
<dbReference type="PROSITE" id="PS51257">
    <property type="entry name" value="PROKAR_LIPOPROTEIN"/>
    <property type="match status" value="1"/>
</dbReference>
<dbReference type="EMBL" id="JADEXP010000466">
    <property type="protein sequence ID" value="MBE9070575.1"/>
    <property type="molecule type" value="Genomic_DNA"/>
</dbReference>
<dbReference type="AlphaFoldDB" id="A0A928ZZX1"/>